<dbReference type="NCBIfam" id="TIGR04350">
    <property type="entry name" value="C_S_lyase_PatB"/>
    <property type="match status" value="1"/>
</dbReference>
<evidence type="ECO:0000313" key="7">
    <source>
        <dbReference type="EMBL" id="GAA4885898.1"/>
    </source>
</evidence>
<dbReference type="SUPFAM" id="SSF53383">
    <property type="entry name" value="PLP-dependent transferases"/>
    <property type="match status" value="1"/>
</dbReference>
<evidence type="ECO:0000313" key="8">
    <source>
        <dbReference type="Proteomes" id="UP001499988"/>
    </source>
</evidence>
<comment type="caution">
    <text evidence="7">The sequence shown here is derived from an EMBL/GenBank/DDBJ whole genome shotgun (WGS) entry which is preliminary data.</text>
</comment>
<protein>
    <recommendedName>
        <fullName evidence="2">cysteine-S-conjugate beta-lyase</fullName>
        <ecNumber evidence="2">4.4.1.13</ecNumber>
    </recommendedName>
</protein>
<sequence length="375" mass="41762">MEQWFDTAPDRQGSDSVKWDRYRQRDVIPMWVADMDFAVAPVIDQAIRQRVEHGVYGYAAVPDTLKQACVEWLARRWGWSISPSWLVALPAVVPGINFAVRALAEPGALAVPCPIYPPIAQVAANLQLPMQRFSVQPGQGWDLIELERACQQGAKTLLLSVPHNPIGQRFSHQQRQALAQLCQRYRVQVVSDEIHGDLILDGHGHQPLASLSEDMAQRTLTLISAGKSFNLAGLPFAFAVVANAQWRQRLKRQLLGHAPTHNVLAMVATEAAWRQGEPWLEALLQYLKGNLALIEARLAALDRVVLHRPDATTLAWIDCRQLGLDDVKGHFEQYGVGFSDGAEFGQAGFVRLNFACPRARLTHGLDRFRQAVLAV</sequence>
<dbReference type="InterPro" id="IPR027619">
    <property type="entry name" value="C-S_lyase_PatB-like"/>
</dbReference>
<dbReference type="EC" id="4.4.1.13" evidence="2"/>
<gene>
    <name evidence="7" type="ORF">GCM10023333_19100</name>
</gene>
<dbReference type="InterPro" id="IPR051798">
    <property type="entry name" value="Class-II_PLP-Dep_Aminotrans"/>
</dbReference>
<evidence type="ECO:0000256" key="5">
    <source>
        <dbReference type="ARBA" id="ARBA00037974"/>
    </source>
</evidence>
<dbReference type="Gene3D" id="3.40.640.10">
    <property type="entry name" value="Type I PLP-dependent aspartate aminotransferase-like (Major domain)"/>
    <property type="match status" value="1"/>
</dbReference>
<dbReference type="Proteomes" id="UP001499988">
    <property type="component" value="Unassembled WGS sequence"/>
</dbReference>
<dbReference type="PANTHER" id="PTHR43525">
    <property type="entry name" value="PROTEIN MALY"/>
    <property type="match status" value="1"/>
</dbReference>
<dbReference type="CDD" id="cd00609">
    <property type="entry name" value="AAT_like"/>
    <property type="match status" value="1"/>
</dbReference>
<evidence type="ECO:0000256" key="3">
    <source>
        <dbReference type="ARBA" id="ARBA00022898"/>
    </source>
</evidence>
<keyword evidence="8" id="KW-1185">Reference proteome</keyword>
<dbReference type="PANTHER" id="PTHR43525:SF1">
    <property type="entry name" value="PROTEIN MALY"/>
    <property type="match status" value="1"/>
</dbReference>
<feature type="domain" description="Aminotransferase class I/classII large" evidence="6">
    <location>
        <begin position="34"/>
        <end position="368"/>
    </location>
</feature>
<dbReference type="InterPro" id="IPR015421">
    <property type="entry name" value="PyrdxlP-dep_Trfase_major"/>
</dbReference>
<dbReference type="InterPro" id="IPR015424">
    <property type="entry name" value="PyrdxlP-dep_Trfase"/>
</dbReference>
<comment type="cofactor">
    <cofactor evidence="1">
        <name>pyridoxal 5'-phosphate</name>
        <dbReference type="ChEBI" id="CHEBI:597326"/>
    </cofactor>
</comment>
<keyword evidence="3" id="KW-0663">Pyridoxal phosphate</keyword>
<reference evidence="8" key="1">
    <citation type="journal article" date="2019" name="Int. J. Syst. Evol. Microbiol.">
        <title>The Global Catalogue of Microorganisms (GCM) 10K type strain sequencing project: providing services to taxonomists for standard genome sequencing and annotation.</title>
        <authorList>
            <consortium name="The Broad Institute Genomics Platform"/>
            <consortium name="The Broad Institute Genome Sequencing Center for Infectious Disease"/>
            <person name="Wu L."/>
            <person name="Ma J."/>
        </authorList>
    </citation>
    <scope>NUCLEOTIDE SEQUENCE [LARGE SCALE GENOMIC DNA]</scope>
    <source>
        <strain evidence="8">JCM 18401</strain>
    </source>
</reference>
<accession>A0ABP9ES02</accession>
<name>A0ABP9ES02_9GAMM</name>
<keyword evidence="4 7" id="KW-0456">Lyase</keyword>
<proteinExistence type="inferred from homology"/>
<evidence type="ECO:0000256" key="1">
    <source>
        <dbReference type="ARBA" id="ARBA00001933"/>
    </source>
</evidence>
<dbReference type="EMBL" id="BAABJZ010000060">
    <property type="protein sequence ID" value="GAA4885898.1"/>
    <property type="molecule type" value="Genomic_DNA"/>
</dbReference>
<dbReference type="Pfam" id="PF00155">
    <property type="entry name" value="Aminotran_1_2"/>
    <property type="match status" value="1"/>
</dbReference>
<dbReference type="InterPro" id="IPR015422">
    <property type="entry name" value="PyrdxlP-dep_Trfase_small"/>
</dbReference>
<evidence type="ECO:0000256" key="4">
    <source>
        <dbReference type="ARBA" id="ARBA00023239"/>
    </source>
</evidence>
<dbReference type="Gene3D" id="3.90.1150.10">
    <property type="entry name" value="Aspartate Aminotransferase, domain 1"/>
    <property type="match status" value="1"/>
</dbReference>
<comment type="similarity">
    <text evidence="5">Belongs to the class-II pyridoxal-phosphate-dependent aminotransferase family. MalY/PatB cystathionine beta-lyase subfamily.</text>
</comment>
<dbReference type="InterPro" id="IPR004839">
    <property type="entry name" value="Aminotransferase_I/II_large"/>
</dbReference>
<organism evidence="7 8">
    <name type="scientific">Ferrimonas pelagia</name>
    <dbReference type="NCBI Taxonomy" id="1177826"/>
    <lineage>
        <taxon>Bacteria</taxon>
        <taxon>Pseudomonadati</taxon>
        <taxon>Pseudomonadota</taxon>
        <taxon>Gammaproteobacteria</taxon>
        <taxon>Alteromonadales</taxon>
        <taxon>Ferrimonadaceae</taxon>
        <taxon>Ferrimonas</taxon>
    </lineage>
</organism>
<dbReference type="RefSeq" id="WP_345335147.1">
    <property type="nucleotide sequence ID" value="NZ_BAABJZ010000060.1"/>
</dbReference>
<evidence type="ECO:0000259" key="6">
    <source>
        <dbReference type="Pfam" id="PF00155"/>
    </source>
</evidence>
<dbReference type="GO" id="GO:0016829">
    <property type="term" value="F:lyase activity"/>
    <property type="evidence" value="ECO:0007669"/>
    <property type="project" value="UniProtKB-KW"/>
</dbReference>
<evidence type="ECO:0000256" key="2">
    <source>
        <dbReference type="ARBA" id="ARBA00012224"/>
    </source>
</evidence>